<organism evidence="1 2">
    <name type="scientific">Sodalis ligni</name>
    <dbReference type="NCBI Taxonomy" id="2697027"/>
    <lineage>
        <taxon>Bacteria</taxon>
        <taxon>Pseudomonadati</taxon>
        <taxon>Pseudomonadota</taxon>
        <taxon>Gammaproteobacteria</taxon>
        <taxon>Enterobacterales</taxon>
        <taxon>Bruguierivoracaceae</taxon>
        <taxon>Sodalis</taxon>
    </lineage>
</organism>
<dbReference type="EMBL" id="SJOI01000001">
    <property type="protein sequence ID" value="TCL05052.1"/>
    <property type="molecule type" value="Genomic_DNA"/>
</dbReference>
<name>A0A4R1NCE0_9GAMM</name>
<gene>
    <name evidence="1" type="ORF">EZJ58_3208</name>
</gene>
<keyword evidence="2" id="KW-1185">Reference proteome</keyword>
<proteinExistence type="predicted"/>
<evidence type="ECO:0000313" key="2">
    <source>
        <dbReference type="Proteomes" id="UP000294555"/>
    </source>
</evidence>
<evidence type="ECO:0000313" key="1">
    <source>
        <dbReference type="EMBL" id="TCL05052.1"/>
    </source>
</evidence>
<dbReference type="Proteomes" id="UP000294555">
    <property type="component" value="Unassembled WGS sequence"/>
</dbReference>
<protein>
    <submittedName>
        <fullName evidence="1">Uncharacterized protein</fullName>
    </submittedName>
</protein>
<accession>A0A4R1NCE0</accession>
<reference evidence="1 2" key="1">
    <citation type="submission" date="2019-02" db="EMBL/GenBank/DDBJ databases">
        <title>Investigation of anaerobic lignin degradation for improved lignocellulosic biofuels.</title>
        <authorList>
            <person name="Deangelis K."/>
        </authorList>
    </citation>
    <scope>NUCLEOTIDE SEQUENCE [LARGE SCALE GENOMIC DNA]</scope>
    <source>
        <strain evidence="1 2">159R</strain>
    </source>
</reference>
<dbReference type="AlphaFoldDB" id="A0A4R1NCE0"/>
<comment type="caution">
    <text evidence="1">The sequence shown here is derived from an EMBL/GenBank/DDBJ whole genome shotgun (WGS) entry which is preliminary data.</text>
</comment>
<sequence length="345" mass="38915">MLPVSANQQPHMPLHILNNENNTYSGSPGKRTLQLLKISLNSEHSQRNALETDNPLYTLTGAQREDYMNDLHNIYLSLALESSAGSEGTRVTLSNNMVFIVENNGDGMVLTIGEKIYFVDYINFVEIPIIIERFIFNNKSFFKGTDTYATVLKHYTERKHNELDIIINIHAQIEPLCYVISEYLRSGATDPHKFVLPPSLEYIAKRSLQIDFGCLISGEKDVIYIGDINVEQYKSSINKSSLFIRASEKMLKENADNLRVHIVNAYPQGCILQISGGVGHFSYYDVQKDILFSGGKAIKGQGMSGMGLRDYFAHRFNSANVHRKETLILTDHNAQEMLEVSNLIA</sequence>